<keyword evidence="4" id="KW-1185">Reference proteome</keyword>
<proteinExistence type="predicted"/>
<evidence type="ECO:0000256" key="1">
    <source>
        <dbReference type="SAM" id="MobiDB-lite"/>
    </source>
</evidence>
<name>A0A1I7IN56_9BURK</name>
<dbReference type="Proteomes" id="UP000199391">
    <property type="component" value="Unassembled WGS sequence"/>
</dbReference>
<evidence type="ECO:0000313" key="3">
    <source>
        <dbReference type="EMBL" id="SFU74338.1"/>
    </source>
</evidence>
<dbReference type="InterPro" id="IPR018968">
    <property type="entry name" value="Phasin"/>
</dbReference>
<evidence type="ECO:0000259" key="2">
    <source>
        <dbReference type="Pfam" id="PF09361"/>
    </source>
</evidence>
<dbReference type="RefSeq" id="WP_093555626.1">
    <property type="nucleotide sequence ID" value="NZ_FPBO01000008.1"/>
</dbReference>
<dbReference type="AlphaFoldDB" id="A0A1I7IN56"/>
<reference evidence="4" key="1">
    <citation type="submission" date="2016-10" db="EMBL/GenBank/DDBJ databases">
        <authorList>
            <person name="Varghese N."/>
            <person name="Submissions S."/>
        </authorList>
    </citation>
    <scope>NUCLEOTIDE SEQUENCE [LARGE SCALE GENOMIC DNA]</scope>
    <source>
        <strain evidence="4">CGMCC 1.11014</strain>
    </source>
</reference>
<organism evidence="3 4">
    <name type="scientific">Pseudoduganella namucuonensis</name>
    <dbReference type="NCBI Taxonomy" id="1035707"/>
    <lineage>
        <taxon>Bacteria</taxon>
        <taxon>Pseudomonadati</taxon>
        <taxon>Pseudomonadota</taxon>
        <taxon>Betaproteobacteria</taxon>
        <taxon>Burkholderiales</taxon>
        <taxon>Oxalobacteraceae</taxon>
        <taxon>Telluria group</taxon>
        <taxon>Pseudoduganella</taxon>
    </lineage>
</organism>
<accession>A0A1I7IN56</accession>
<evidence type="ECO:0000313" key="4">
    <source>
        <dbReference type="Proteomes" id="UP000199391"/>
    </source>
</evidence>
<feature type="region of interest" description="Disordered" evidence="1">
    <location>
        <begin position="138"/>
        <end position="158"/>
    </location>
</feature>
<feature type="domain" description="Phasin" evidence="2">
    <location>
        <begin position="14"/>
        <end position="102"/>
    </location>
</feature>
<dbReference type="EMBL" id="FPBO01000008">
    <property type="protein sequence ID" value="SFU74338.1"/>
    <property type="molecule type" value="Genomic_DNA"/>
</dbReference>
<dbReference type="Pfam" id="PF09361">
    <property type="entry name" value="Phasin_2"/>
    <property type="match status" value="1"/>
</dbReference>
<protein>
    <submittedName>
        <fullName evidence="3">Phasin protein</fullName>
    </submittedName>
</protein>
<gene>
    <name evidence="3" type="ORF">SAMN05216552_1008162</name>
</gene>
<sequence length="158" mass="16952">MYPNATENTDARSAFASLQLNAFNWFGSLAVDSMEKIVTLNIATAKAATENFQRLMHSVLLARSSADLVELGAKQRESNAEATQAYGSELSAILTNAKDDFSAKQRDTTEQFGDAAQALGEDARAVVDQNVADYKKGVSKSRQVMEDEGGIPGTTPKA</sequence>